<sequence length="280" mass="29711">MTYSDHRAFTRSLWRGLAPLLLALAFTSSEAPAQSPSSTSAAKAAPKIGGAGPKAGAGAAGRESGPCETGVIAALGDVFTVQKNGITRLSDDYTEVPVTWGFDDLVHARVMAAAGGAAVRRIAVPKGAFDAFYRSDRVTADNDMLPAIVKRVAGTTRCARYLVVTRRAGREPSTYDTVLGVGVINRGEGFGRYTHVFIMIDIELYDGTTFEKRAVAGSAGSLMSRLTTGIGPPSRAGDVDNANFPTTPADAASNTVLRDMARSMLKFRLDQRLPVYFARE</sequence>
<name>A0ABX2CL93_9BRAD</name>
<feature type="signal peptide" evidence="2">
    <location>
        <begin position="1"/>
        <end position="33"/>
    </location>
</feature>
<protein>
    <submittedName>
        <fullName evidence="3">Uncharacterized protein</fullName>
    </submittedName>
</protein>
<evidence type="ECO:0000313" key="3">
    <source>
        <dbReference type="EMBL" id="NPU68470.1"/>
    </source>
</evidence>
<keyword evidence="4" id="KW-1185">Reference proteome</keyword>
<dbReference type="RefSeq" id="WP_172113543.1">
    <property type="nucleotide sequence ID" value="NZ_JABFDM010000004.1"/>
</dbReference>
<feature type="chain" id="PRO_5045854300" evidence="2">
    <location>
        <begin position="34"/>
        <end position="280"/>
    </location>
</feature>
<reference evidence="3" key="1">
    <citation type="submission" date="2020-05" db="EMBL/GenBank/DDBJ databases">
        <title>Nod-independent and nitrogen-fixing Bradyrhizobium aeschynomene sp. nov. isolated from nodules of Aeschynomene indica.</title>
        <authorList>
            <person name="Zhang Z."/>
        </authorList>
    </citation>
    <scope>NUCLEOTIDE SEQUENCE</scope>
    <source>
        <strain evidence="3">83012</strain>
    </source>
</reference>
<keyword evidence="2" id="KW-0732">Signal</keyword>
<comment type="caution">
    <text evidence="3">The sequence shown here is derived from an EMBL/GenBank/DDBJ whole genome shotgun (WGS) entry which is preliminary data.</text>
</comment>
<feature type="compositionally biased region" description="Gly residues" evidence="1">
    <location>
        <begin position="49"/>
        <end position="59"/>
    </location>
</feature>
<evidence type="ECO:0000256" key="1">
    <source>
        <dbReference type="SAM" id="MobiDB-lite"/>
    </source>
</evidence>
<dbReference type="Proteomes" id="UP000886476">
    <property type="component" value="Unassembled WGS sequence"/>
</dbReference>
<feature type="compositionally biased region" description="Low complexity" evidence="1">
    <location>
        <begin position="31"/>
        <end position="48"/>
    </location>
</feature>
<evidence type="ECO:0000256" key="2">
    <source>
        <dbReference type="SAM" id="SignalP"/>
    </source>
</evidence>
<dbReference type="EMBL" id="JABFDN010000011">
    <property type="protein sequence ID" value="NPU68470.1"/>
    <property type="molecule type" value="Genomic_DNA"/>
</dbReference>
<organism evidence="3 4">
    <name type="scientific">Bradyrhizobium aeschynomenes</name>
    <dbReference type="NCBI Taxonomy" id="2734909"/>
    <lineage>
        <taxon>Bacteria</taxon>
        <taxon>Pseudomonadati</taxon>
        <taxon>Pseudomonadota</taxon>
        <taxon>Alphaproteobacteria</taxon>
        <taxon>Hyphomicrobiales</taxon>
        <taxon>Nitrobacteraceae</taxon>
        <taxon>Bradyrhizobium</taxon>
    </lineage>
</organism>
<evidence type="ECO:0000313" key="4">
    <source>
        <dbReference type="Proteomes" id="UP000886476"/>
    </source>
</evidence>
<proteinExistence type="predicted"/>
<gene>
    <name evidence="3" type="ORF">HL667_25950</name>
</gene>
<feature type="region of interest" description="Disordered" evidence="1">
    <location>
        <begin position="31"/>
        <end position="62"/>
    </location>
</feature>
<accession>A0ABX2CL93</accession>